<dbReference type="SUPFAM" id="SSF51735">
    <property type="entry name" value="NAD(P)-binding Rossmann-fold domains"/>
    <property type="match status" value="1"/>
</dbReference>
<dbReference type="GO" id="GO:0005737">
    <property type="term" value="C:cytoplasm"/>
    <property type="evidence" value="ECO:0007669"/>
    <property type="project" value="TreeGrafter"/>
</dbReference>
<dbReference type="VEuPathDB" id="FungiDB:TAPDE_004520"/>
<keyword evidence="3" id="KW-1185">Reference proteome</keyword>
<dbReference type="AlphaFoldDB" id="R4XI01"/>
<dbReference type="OrthoDB" id="10262413at2759"/>
<dbReference type="Proteomes" id="UP000013776">
    <property type="component" value="Unassembled WGS sequence"/>
</dbReference>
<dbReference type="eggNOG" id="KOG1502">
    <property type="taxonomic scope" value="Eukaryota"/>
</dbReference>
<dbReference type="InterPro" id="IPR036291">
    <property type="entry name" value="NAD(P)-bd_dom_sf"/>
</dbReference>
<evidence type="ECO:0000313" key="2">
    <source>
        <dbReference type="EMBL" id="CCG84129.1"/>
    </source>
</evidence>
<evidence type="ECO:0000313" key="3">
    <source>
        <dbReference type="Proteomes" id="UP000013776"/>
    </source>
</evidence>
<accession>R4XI01</accession>
<protein>
    <recommendedName>
        <fullName evidence="1">NAD-dependent epimerase/dehydratase domain-containing protein</fullName>
    </recommendedName>
</protein>
<dbReference type="InterPro" id="IPR001509">
    <property type="entry name" value="Epimerase_deHydtase"/>
</dbReference>
<dbReference type="InterPro" id="IPR051783">
    <property type="entry name" value="NAD(P)-dependent_oxidoreduct"/>
</dbReference>
<dbReference type="Pfam" id="PF01370">
    <property type="entry name" value="Epimerase"/>
    <property type="match status" value="1"/>
</dbReference>
<proteinExistence type="predicted"/>
<name>R4XI01_TAPDE</name>
<dbReference type="Gene3D" id="3.40.50.720">
    <property type="entry name" value="NAD(P)-binding Rossmann-like Domain"/>
    <property type="match status" value="1"/>
</dbReference>
<dbReference type="EMBL" id="CAHR02000205">
    <property type="protein sequence ID" value="CCG84129.1"/>
    <property type="molecule type" value="Genomic_DNA"/>
</dbReference>
<evidence type="ECO:0000259" key="1">
    <source>
        <dbReference type="Pfam" id="PF01370"/>
    </source>
</evidence>
<reference evidence="2 3" key="1">
    <citation type="journal article" date="2013" name="MBio">
        <title>Genome sequencing of the plant pathogen Taphrina deformans, the causal agent of peach leaf curl.</title>
        <authorList>
            <person name="Cisse O.H."/>
            <person name="Almeida J.M.G.C.F."/>
            <person name="Fonseca A."/>
            <person name="Kumar A.A."/>
            <person name="Salojaervi J."/>
            <person name="Overmyer K."/>
            <person name="Hauser P.M."/>
            <person name="Pagni M."/>
        </authorList>
    </citation>
    <scope>NUCLEOTIDE SEQUENCE [LARGE SCALE GENOMIC DNA]</scope>
    <source>
        <strain evidence="3">PYCC 5710 / ATCC 11124 / CBS 356.35 / IMI 108563 / JCM 9778 / NBRC 8474</strain>
    </source>
</reference>
<dbReference type="PANTHER" id="PTHR48079:SF9">
    <property type="entry name" value="PUTATIVE-RELATED"/>
    <property type="match status" value="1"/>
</dbReference>
<organism evidence="2 3">
    <name type="scientific">Taphrina deformans (strain PYCC 5710 / ATCC 11124 / CBS 356.35 / IMI 108563 / JCM 9778 / NBRC 8474)</name>
    <name type="common">Peach leaf curl fungus</name>
    <name type="synonym">Lalaria deformans</name>
    <dbReference type="NCBI Taxonomy" id="1097556"/>
    <lineage>
        <taxon>Eukaryota</taxon>
        <taxon>Fungi</taxon>
        <taxon>Dikarya</taxon>
        <taxon>Ascomycota</taxon>
        <taxon>Taphrinomycotina</taxon>
        <taxon>Taphrinomycetes</taxon>
        <taxon>Taphrinales</taxon>
        <taxon>Taphrinaceae</taxon>
        <taxon>Taphrina</taxon>
    </lineage>
</organism>
<gene>
    <name evidence="2" type="ORF">TAPDE_004520</name>
</gene>
<sequence length="299" mass="32057">MHVFVTGGSGLIGSSVIPQLIAAGHVVSALARSDASAQKISDLGATPVKGTHTDLEALATASKSADAAIHLAFNHELAFGGRFAEACDQDRAAIRTICDALIQSTTDHEKIFINSAGLLVLTGSDENSPKVRDPAVPRYLPDDLTLDYSKKGLRTLNIRLAPLVHDPEQAHQFITAQVAAARKNGKVAYIGDGSVAWQACHVDDATSLYVLALTHGPSGVNLHASTENIPVKQISEKIAKELQLPTTSMTVQEAMSSGYGFLGLLMSLGVPITTQLTREWTGWNPQMHNLMQEFDRWEL</sequence>
<dbReference type="GO" id="GO:0004029">
    <property type="term" value="F:aldehyde dehydrogenase (NAD+) activity"/>
    <property type="evidence" value="ECO:0007669"/>
    <property type="project" value="TreeGrafter"/>
</dbReference>
<comment type="caution">
    <text evidence="2">The sequence shown here is derived from an EMBL/GenBank/DDBJ whole genome shotgun (WGS) entry which is preliminary data.</text>
</comment>
<feature type="domain" description="NAD-dependent epimerase/dehydratase" evidence="1">
    <location>
        <begin position="3"/>
        <end position="218"/>
    </location>
</feature>
<dbReference type="PANTHER" id="PTHR48079">
    <property type="entry name" value="PROTEIN YEEZ"/>
    <property type="match status" value="1"/>
</dbReference>
<dbReference type="STRING" id="1097556.R4XI01"/>